<dbReference type="RefSeq" id="WP_135441890.1">
    <property type="nucleotide sequence ID" value="NZ_SRLE01000005.1"/>
</dbReference>
<evidence type="ECO:0000256" key="2">
    <source>
        <dbReference type="ARBA" id="ARBA00022723"/>
    </source>
</evidence>
<comment type="cofactor">
    <cofactor evidence="1">
        <name>L-ascorbate</name>
        <dbReference type="ChEBI" id="CHEBI:38290"/>
    </cofactor>
</comment>
<dbReference type="Pfam" id="PF13640">
    <property type="entry name" value="2OG-FeII_Oxy_3"/>
    <property type="match status" value="1"/>
</dbReference>
<dbReference type="GO" id="GO:0031418">
    <property type="term" value="F:L-ascorbic acid binding"/>
    <property type="evidence" value="ECO:0007669"/>
    <property type="project" value="UniProtKB-KW"/>
</dbReference>
<dbReference type="PROSITE" id="PS51471">
    <property type="entry name" value="FE2OG_OXY"/>
    <property type="match status" value="1"/>
</dbReference>
<dbReference type="InterPro" id="IPR005123">
    <property type="entry name" value="Oxoglu/Fe-dep_dioxygenase_dom"/>
</dbReference>
<sequence>MRTELQQYVRVYPNALDREFCENMIAAFEGHPERLQTNGKSESSGLAQSSWVELDVGKHLPQPVAKHFIDNALRHKRLYERECQIEPPLPETGRYAQLIMKRYAAAGGDGFQPHYDSLGPVSNRFLVFLWYLNDVERGGETDFMDLGVKVPPRQGTMVIFPPYWMYRHRGCVPESGDKYILSTYALW</sequence>
<dbReference type="EMBL" id="SRLE01000005">
    <property type="protein sequence ID" value="TGD74792.1"/>
    <property type="molecule type" value="Genomic_DNA"/>
</dbReference>
<dbReference type="GO" id="GO:0016705">
    <property type="term" value="F:oxidoreductase activity, acting on paired donors, with incorporation or reduction of molecular oxygen"/>
    <property type="evidence" value="ECO:0007669"/>
    <property type="project" value="InterPro"/>
</dbReference>
<evidence type="ECO:0000313" key="8">
    <source>
        <dbReference type="EMBL" id="TGD74792.1"/>
    </source>
</evidence>
<keyword evidence="2" id="KW-0479">Metal-binding</keyword>
<evidence type="ECO:0000256" key="4">
    <source>
        <dbReference type="ARBA" id="ARBA00022964"/>
    </source>
</evidence>
<gene>
    <name evidence="8" type="ORF">E4634_06220</name>
</gene>
<dbReference type="SMART" id="SM00702">
    <property type="entry name" value="P4Hc"/>
    <property type="match status" value="1"/>
</dbReference>
<dbReference type="InterPro" id="IPR006620">
    <property type="entry name" value="Pro_4_hyd_alph"/>
</dbReference>
<dbReference type="InterPro" id="IPR044862">
    <property type="entry name" value="Pro_4_hyd_alph_FE2OG_OXY"/>
</dbReference>
<evidence type="ECO:0000256" key="1">
    <source>
        <dbReference type="ARBA" id="ARBA00001961"/>
    </source>
</evidence>
<accession>A0A4Z0M564</accession>
<keyword evidence="6" id="KW-0408">Iron</keyword>
<dbReference type="Gene3D" id="2.60.120.620">
    <property type="entry name" value="q2cbj1_9rhob like domain"/>
    <property type="match status" value="1"/>
</dbReference>
<proteinExistence type="predicted"/>
<evidence type="ECO:0000259" key="7">
    <source>
        <dbReference type="PROSITE" id="PS51471"/>
    </source>
</evidence>
<evidence type="ECO:0000256" key="3">
    <source>
        <dbReference type="ARBA" id="ARBA00022896"/>
    </source>
</evidence>
<keyword evidence="9" id="KW-1185">Reference proteome</keyword>
<evidence type="ECO:0000256" key="5">
    <source>
        <dbReference type="ARBA" id="ARBA00023002"/>
    </source>
</evidence>
<name>A0A4Z0M564_9GAMM</name>
<evidence type="ECO:0000313" key="9">
    <source>
        <dbReference type="Proteomes" id="UP000298050"/>
    </source>
</evidence>
<keyword evidence="3" id="KW-0847">Vitamin C</keyword>
<comment type="caution">
    <text evidence="8">The sequence shown here is derived from an EMBL/GenBank/DDBJ whole genome shotgun (WGS) entry which is preliminary data.</text>
</comment>
<dbReference type="InterPro" id="IPR045054">
    <property type="entry name" value="P4HA-like"/>
</dbReference>
<feature type="domain" description="Fe2OG dioxygenase" evidence="7">
    <location>
        <begin position="94"/>
        <end position="187"/>
    </location>
</feature>
<dbReference type="AlphaFoldDB" id="A0A4Z0M564"/>
<dbReference type="GO" id="GO:0051213">
    <property type="term" value="F:dioxygenase activity"/>
    <property type="evidence" value="ECO:0007669"/>
    <property type="project" value="UniProtKB-KW"/>
</dbReference>
<reference evidence="8 9" key="1">
    <citation type="submission" date="2019-04" db="EMBL/GenBank/DDBJ databases">
        <title>Taxonomy of novel Haliea sp. from mangrove soil of West Coast of India.</title>
        <authorList>
            <person name="Verma A."/>
            <person name="Kumar P."/>
            <person name="Krishnamurthi S."/>
        </authorList>
    </citation>
    <scope>NUCLEOTIDE SEQUENCE [LARGE SCALE GENOMIC DNA]</scope>
    <source>
        <strain evidence="8 9">SAOS-164</strain>
    </source>
</reference>
<keyword evidence="5" id="KW-0560">Oxidoreductase</keyword>
<dbReference type="GO" id="GO:0005506">
    <property type="term" value="F:iron ion binding"/>
    <property type="evidence" value="ECO:0007669"/>
    <property type="project" value="InterPro"/>
</dbReference>
<dbReference type="Proteomes" id="UP000298050">
    <property type="component" value="Unassembled WGS sequence"/>
</dbReference>
<organism evidence="8 9">
    <name type="scientific">Mangrovimicrobium sediminis</name>
    <dbReference type="NCBI Taxonomy" id="2562682"/>
    <lineage>
        <taxon>Bacteria</taxon>
        <taxon>Pseudomonadati</taxon>
        <taxon>Pseudomonadota</taxon>
        <taxon>Gammaproteobacteria</taxon>
        <taxon>Cellvibrionales</taxon>
        <taxon>Halieaceae</taxon>
        <taxon>Mangrovimicrobium</taxon>
    </lineage>
</organism>
<dbReference type="OrthoDB" id="564897at2"/>
<dbReference type="PANTHER" id="PTHR10869">
    <property type="entry name" value="PROLYL 4-HYDROXYLASE ALPHA SUBUNIT"/>
    <property type="match status" value="1"/>
</dbReference>
<dbReference type="PANTHER" id="PTHR10869:SF246">
    <property type="entry name" value="TRANSMEMBRANE PROLYL 4-HYDROXYLASE"/>
    <property type="match status" value="1"/>
</dbReference>
<protein>
    <submittedName>
        <fullName evidence="8">2OG-Fe(II) oxygenase</fullName>
    </submittedName>
</protein>
<keyword evidence="4" id="KW-0223">Dioxygenase</keyword>
<evidence type="ECO:0000256" key="6">
    <source>
        <dbReference type="ARBA" id="ARBA00023004"/>
    </source>
</evidence>